<reference evidence="2" key="1">
    <citation type="submission" date="2022-07" db="EMBL/GenBank/DDBJ databases">
        <title>Evaluation of T. orientalis genome assembly methods using nanopore sequencing and analysis of variation between genomes.</title>
        <authorList>
            <person name="Yam J."/>
            <person name="Micallef M.L."/>
            <person name="Liu M."/>
            <person name="Djordjevic S.P."/>
            <person name="Bogema D.R."/>
            <person name="Jenkins C."/>
        </authorList>
    </citation>
    <scope>NUCLEOTIDE SEQUENCE</scope>
    <source>
        <strain evidence="2">Goon Nure</strain>
    </source>
</reference>
<dbReference type="EMBL" id="CP056069">
    <property type="protein sequence ID" value="UVC49583.1"/>
    <property type="molecule type" value="Genomic_DNA"/>
</dbReference>
<protein>
    <submittedName>
        <fullName evidence="2">Major facilitator superfamily MFS-1 protein</fullName>
    </submittedName>
</protein>
<keyword evidence="1" id="KW-0812">Transmembrane</keyword>
<dbReference type="Proteomes" id="UP000244811">
    <property type="component" value="Chromosome 1"/>
</dbReference>
<accession>A0A976SIP2</accession>
<organism evidence="2 3">
    <name type="scientific">Theileria orientalis</name>
    <dbReference type="NCBI Taxonomy" id="68886"/>
    <lineage>
        <taxon>Eukaryota</taxon>
        <taxon>Sar</taxon>
        <taxon>Alveolata</taxon>
        <taxon>Apicomplexa</taxon>
        <taxon>Aconoidasida</taxon>
        <taxon>Piroplasmida</taxon>
        <taxon>Theileriidae</taxon>
        <taxon>Theileria</taxon>
    </lineage>
</organism>
<evidence type="ECO:0000256" key="1">
    <source>
        <dbReference type="SAM" id="Phobius"/>
    </source>
</evidence>
<dbReference type="AlphaFoldDB" id="A0A976SIP2"/>
<proteinExistence type="predicted"/>
<keyword evidence="1" id="KW-1133">Transmembrane helix</keyword>
<gene>
    <name evidence="2" type="ORF">MACK_003422</name>
</gene>
<sequence>MPSDQSFGISAILTVSGATSSFIFPPLMGFLVKDVFGYQETIMEVHEMPFQMLRKNAFALRDGIACLYRDSKAVQDKIEAEMNLTQVEVVKDMAYKRTLSRLDSM</sequence>
<feature type="transmembrane region" description="Helical" evidence="1">
    <location>
        <begin position="6"/>
        <end position="24"/>
    </location>
</feature>
<name>A0A976SIP2_THEOR</name>
<evidence type="ECO:0000313" key="2">
    <source>
        <dbReference type="EMBL" id="UVC49583.1"/>
    </source>
</evidence>
<keyword evidence="1" id="KW-0472">Membrane</keyword>
<evidence type="ECO:0000313" key="3">
    <source>
        <dbReference type="Proteomes" id="UP000244811"/>
    </source>
</evidence>